<evidence type="ECO:0000313" key="9">
    <source>
        <dbReference type="EMBL" id="GAA4395954.1"/>
    </source>
</evidence>
<protein>
    <submittedName>
        <fullName evidence="9">Acyl-CoA dehydrogenase family protein</fullName>
    </submittedName>
</protein>
<dbReference type="PROSITE" id="PS00073">
    <property type="entry name" value="ACYL_COA_DH_2"/>
    <property type="match status" value="1"/>
</dbReference>
<dbReference type="InterPro" id="IPR045008">
    <property type="entry name" value="ACX4-like"/>
</dbReference>
<dbReference type="EMBL" id="BAABFR010000046">
    <property type="protein sequence ID" value="GAA4395954.1"/>
    <property type="molecule type" value="Genomic_DNA"/>
</dbReference>
<evidence type="ECO:0000256" key="4">
    <source>
        <dbReference type="ARBA" id="ARBA00022827"/>
    </source>
</evidence>
<proteinExistence type="inferred from homology"/>
<keyword evidence="10" id="KW-1185">Reference proteome</keyword>
<dbReference type="SUPFAM" id="SSF47203">
    <property type="entry name" value="Acyl-CoA dehydrogenase C-terminal domain-like"/>
    <property type="match status" value="1"/>
</dbReference>
<evidence type="ECO:0000256" key="2">
    <source>
        <dbReference type="ARBA" id="ARBA00009347"/>
    </source>
</evidence>
<evidence type="ECO:0000259" key="6">
    <source>
        <dbReference type="Pfam" id="PF00441"/>
    </source>
</evidence>
<dbReference type="Pfam" id="PF02770">
    <property type="entry name" value="Acyl-CoA_dh_M"/>
    <property type="match status" value="1"/>
</dbReference>
<dbReference type="PANTHER" id="PTHR43188:SF1">
    <property type="entry name" value="ACYL-COA DEHYDROGENASE"/>
    <property type="match status" value="1"/>
</dbReference>
<evidence type="ECO:0000256" key="3">
    <source>
        <dbReference type="ARBA" id="ARBA00022630"/>
    </source>
</evidence>
<dbReference type="InterPro" id="IPR009075">
    <property type="entry name" value="AcylCo_DH/oxidase_C"/>
</dbReference>
<dbReference type="InterPro" id="IPR006089">
    <property type="entry name" value="Acyl-CoA_DH_CS"/>
</dbReference>
<dbReference type="Pfam" id="PF00441">
    <property type="entry name" value="Acyl-CoA_dh_1"/>
    <property type="match status" value="1"/>
</dbReference>
<dbReference type="Gene3D" id="1.10.540.10">
    <property type="entry name" value="Acyl-CoA dehydrogenase/oxidase, N-terminal domain"/>
    <property type="match status" value="1"/>
</dbReference>
<dbReference type="InterPro" id="IPR006091">
    <property type="entry name" value="Acyl-CoA_Oxase/DH_mid-dom"/>
</dbReference>
<feature type="domain" description="Acyl-CoA dehydrogenase/oxidase C-terminal" evidence="6">
    <location>
        <begin position="273"/>
        <end position="413"/>
    </location>
</feature>
<dbReference type="InterPro" id="IPR046373">
    <property type="entry name" value="Acyl-CoA_Oxase/DH_mid-dom_sf"/>
</dbReference>
<dbReference type="InterPro" id="IPR036250">
    <property type="entry name" value="AcylCo_DH-like_C"/>
</dbReference>
<evidence type="ECO:0000313" key="10">
    <source>
        <dbReference type="Proteomes" id="UP001500635"/>
    </source>
</evidence>
<feature type="domain" description="Acyl-CoA dehydrogenase/oxidase N-terminal" evidence="8">
    <location>
        <begin position="43"/>
        <end position="153"/>
    </location>
</feature>
<dbReference type="InterPro" id="IPR009100">
    <property type="entry name" value="AcylCoA_DH/oxidase_NM_dom_sf"/>
</dbReference>
<dbReference type="Proteomes" id="UP001500635">
    <property type="component" value="Unassembled WGS sequence"/>
</dbReference>
<organism evidence="9 10">
    <name type="scientific">Tsukamurella soli</name>
    <dbReference type="NCBI Taxonomy" id="644556"/>
    <lineage>
        <taxon>Bacteria</taxon>
        <taxon>Bacillati</taxon>
        <taxon>Actinomycetota</taxon>
        <taxon>Actinomycetes</taxon>
        <taxon>Mycobacteriales</taxon>
        <taxon>Tsukamurellaceae</taxon>
        <taxon>Tsukamurella</taxon>
    </lineage>
</organism>
<sequence>MSTDVRSSNADAATGAAPHSRAVTSDIGRYRHTDFFAMSDFLTEDERASRDAVSAFVDDEILPNINHYVENAEFPFPLVSRWAELGFVGGSVKGYGCPGLTPLAEGVIAMQLARGDGSIALINSVHSGLNCHVIDMLGSEEQKQRWLPSMARCEKLSAFALTEPDHGSDVVRMSTSAHRDGDHWVLNGAKRWIGLGSFADLVLVWARDEDDGGVGCFVIERGGQEEVEGYHATVMTRKTAMRAMLNADIRLENVRVPVENRLPGATTFADCNRCLTKSRQSIAWDGLGHAIAAYESALAYVLQREQFGRPLAKFQLIQDKLANMVADITGMQMVCVRLAQLQAEGRVKLEHAALAKLQTAAGARRVCAMARDMLGGNGVLLDYHVARHHSDVEGLYTFEGTDTVQALIVGRAVTGMSAFV</sequence>
<reference evidence="10" key="1">
    <citation type="journal article" date="2019" name="Int. J. Syst. Evol. Microbiol.">
        <title>The Global Catalogue of Microorganisms (GCM) 10K type strain sequencing project: providing services to taxonomists for standard genome sequencing and annotation.</title>
        <authorList>
            <consortium name="The Broad Institute Genomics Platform"/>
            <consortium name="The Broad Institute Genome Sequencing Center for Infectious Disease"/>
            <person name="Wu L."/>
            <person name="Ma J."/>
        </authorList>
    </citation>
    <scope>NUCLEOTIDE SEQUENCE [LARGE SCALE GENOMIC DNA]</scope>
    <source>
        <strain evidence="10">JCM 17688</strain>
    </source>
</reference>
<keyword evidence="5" id="KW-0560">Oxidoreductase</keyword>
<keyword evidence="4 5" id="KW-0274">FAD</keyword>
<gene>
    <name evidence="9" type="ORF">GCM10023147_29720</name>
</gene>
<dbReference type="PANTHER" id="PTHR43188">
    <property type="entry name" value="ACYL-COENZYME A OXIDASE"/>
    <property type="match status" value="1"/>
</dbReference>
<evidence type="ECO:0000259" key="8">
    <source>
        <dbReference type="Pfam" id="PF02771"/>
    </source>
</evidence>
<accession>A0ABP8JTW4</accession>
<name>A0ABP8JTW4_9ACTN</name>
<evidence type="ECO:0000256" key="5">
    <source>
        <dbReference type="RuleBase" id="RU362125"/>
    </source>
</evidence>
<comment type="similarity">
    <text evidence="2 5">Belongs to the acyl-CoA dehydrogenase family.</text>
</comment>
<comment type="cofactor">
    <cofactor evidence="1 5">
        <name>FAD</name>
        <dbReference type="ChEBI" id="CHEBI:57692"/>
    </cofactor>
</comment>
<comment type="caution">
    <text evidence="9">The sequence shown here is derived from an EMBL/GenBank/DDBJ whole genome shotgun (WGS) entry which is preliminary data.</text>
</comment>
<dbReference type="Gene3D" id="2.40.110.10">
    <property type="entry name" value="Butyryl-CoA Dehydrogenase, subunit A, domain 2"/>
    <property type="match status" value="1"/>
</dbReference>
<dbReference type="Gene3D" id="1.20.140.10">
    <property type="entry name" value="Butyryl-CoA Dehydrogenase, subunit A, domain 3"/>
    <property type="match status" value="1"/>
</dbReference>
<keyword evidence="3 5" id="KW-0285">Flavoprotein</keyword>
<feature type="domain" description="Acyl-CoA oxidase/dehydrogenase middle" evidence="7">
    <location>
        <begin position="158"/>
        <end position="254"/>
    </location>
</feature>
<dbReference type="InterPro" id="IPR037069">
    <property type="entry name" value="AcylCoA_DH/ox_N_sf"/>
</dbReference>
<dbReference type="SUPFAM" id="SSF56645">
    <property type="entry name" value="Acyl-CoA dehydrogenase NM domain-like"/>
    <property type="match status" value="1"/>
</dbReference>
<evidence type="ECO:0000256" key="1">
    <source>
        <dbReference type="ARBA" id="ARBA00001974"/>
    </source>
</evidence>
<dbReference type="Pfam" id="PF02771">
    <property type="entry name" value="Acyl-CoA_dh_N"/>
    <property type="match status" value="1"/>
</dbReference>
<dbReference type="InterPro" id="IPR013786">
    <property type="entry name" value="AcylCoA_DH/ox_N"/>
</dbReference>
<evidence type="ECO:0000259" key="7">
    <source>
        <dbReference type="Pfam" id="PF02770"/>
    </source>
</evidence>